<keyword evidence="2" id="KW-0378">Hydrolase</keyword>
<protein>
    <submittedName>
        <fullName evidence="5">(pine wood nematode) hypothetical protein</fullName>
    </submittedName>
    <submittedName>
        <fullName evidence="9">SAC domain-containing protein</fullName>
    </submittedName>
</protein>
<dbReference type="InterPro" id="IPR002013">
    <property type="entry name" value="SAC_dom"/>
</dbReference>
<dbReference type="GO" id="GO:0046856">
    <property type="term" value="P:phosphatidylinositol dephosphorylation"/>
    <property type="evidence" value="ECO:0007669"/>
    <property type="project" value="InterPro"/>
</dbReference>
<gene>
    <name evidence="5" type="ORF">BXYJ_LOCUS4110</name>
</gene>
<organism evidence="7 9">
    <name type="scientific">Bursaphelenchus xylophilus</name>
    <name type="common">Pinewood nematode worm</name>
    <name type="synonym">Aphelenchoides xylophilus</name>
    <dbReference type="NCBI Taxonomy" id="6326"/>
    <lineage>
        <taxon>Eukaryota</taxon>
        <taxon>Metazoa</taxon>
        <taxon>Ecdysozoa</taxon>
        <taxon>Nematoda</taxon>
        <taxon>Chromadorea</taxon>
        <taxon>Rhabditida</taxon>
        <taxon>Tylenchina</taxon>
        <taxon>Tylenchomorpha</taxon>
        <taxon>Aphelenchoidea</taxon>
        <taxon>Aphelenchoididae</taxon>
        <taxon>Bursaphelenchus</taxon>
    </lineage>
</organism>
<reference evidence="6" key="2">
    <citation type="submission" date="2020-08" db="EMBL/GenBank/DDBJ databases">
        <authorList>
            <person name="Kikuchi T."/>
        </authorList>
    </citation>
    <scope>NUCLEOTIDE SEQUENCE</scope>
    <source>
        <strain evidence="5">Ka4C1</strain>
    </source>
</reference>
<name>A0A1I7SSH2_BURXY</name>
<evidence type="ECO:0000313" key="9">
    <source>
        <dbReference type="WBParaSite" id="BXY_1598900.1"/>
    </source>
</evidence>
<evidence type="ECO:0000313" key="7">
    <source>
        <dbReference type="Proteomes" id="UP000095284"/>
    </source>
</evidence>
<dbReference type="Proteomes" id="UP000659654">
    <property type="component" value="Unassembled WGS sequence"/>
</dbReference>
<dbReference type="EMBL" id="CAJFCV020000002">
    <property type="protein sequence ID" value="CAG9097548.1"/>
    <property type="molecule type" value="Genomic_DNA"/>
</dbReference>
<dbReference type="PANTHER" id="PTHR45738:SF5">
    <property type="entry name" value="POLYPHOSPHOINOSITIDE PHOSPHATASE"/>
    <property type="match status" value="1"/>
</dbReference>
<keyword evidence="3" id="KW-0472">Membrane</keyword>
<comment type="subcellular location">
    <subcellularLocation>
        <location evidence="1">Endomembrane system</location>
    </subcellularLocation>
</comment>
<feature type="domain" description="SAC" evidence="4">
    <location>
        <begin position="154"/>
        <end position="525"/>
    </location>
</feature>
<evidence type="ECO:0000313" key="6">
    <source>
        <dbReference type="EMBL" id="CAG9097548.1"/>
    </source>
</evidence>
<evidence type="ECO:0000256" key="1">
    <source>
        <dbReference type="ARBA" id="ARBA00004308"/>
    </source>
</evidence>
<proteinExistence type="predicted"/>
<reference evidence="9" key="1">
    <citation type="submission" date="2016-11" db="UniProtKB">
        <authorList>
            <consortium name="WormBaseParasite"/>
        </authorList>
    </citation>
    <scope>IDENTIFICATION</scope>
</reference>
<sequence>MTIQHISSIAIYETPFHFYVIGSDPSETRFCTLKIDRLNESEFIVGEPNHEYTKADVGELLATISSSSIVTPSEKWSTRRNPNPGLIRTLDKALGIIGAVKFLEGYYLLVVTKARVAASIGHHVIYKVEDVSMIYLLASGSPVSADEQRYAKLFQTVDMTTDFYFSYTYDLSRNLQENVLKAKGLHFNKTSYSSEMTAENKFVWNEYLLEPFRKNDVSKKWTVELVHGYVAYQIVELPFAKLTLAVLARRSSRYAGTRFLKRGTNFEGHVANDVETEQIVWDMNSSPSLITGRFSGFVQRRGSVPLFWSQDPATRGVVGKPPIYIDLVEPHGLTTAAHFKELRRKYSHPIMVINLVKRREKRHHENLLHEQFLKTVKYLNEFRKPGRKIDYISFDVAKCNKTGLVLPRLEQLGLKSVLRTGWFQSFPELMGHKIRRHPLLNSFDPLCSEDGQLILQHGLARTNCVDCLDRTNVAQYGIGRIALGFQLYGLGYVDEPWISVNGELCRAYEDLFDEHGDTLALQYAGSQLVHSIKTYKKTSAFQERSRDVIQTISRYYSNTFNDFEKQNGINLFLGIYKYVLFMLEFSLST</sequence>
<dbReference type="PANTHER" id="PTHR45738">
    <property type="entry name" value="POLYPHOSPHOINOSITIDE PHOSPHATASE"/>
    <property type="match status" value="1"/>
</dbReference>
<keyword evidence="8" id="KW-1185">Reference proteome</keyword>
<evidence type="ECO:0000313" key="5">
    <source>
        <dbReference type="EMBL" id="CAD5215599.1"/>
    </source>
</evidence>
<evidence type="ECO:0000256" key="2">
    <source>
        <dbReference type="ARBA" id="ARBA00022801"/>
    </source>
</evidence>
<dbReference type="OrthoDB" id="405996at2759"/>
<evidence type="ECO:0000313" key="8">
    <source>
        <dbReference type="Proteomes" id="UP000659654"/>
    </source>
</evidence>
<dbReference type="Proteomes" id="UP000582659">
    <property type="component" value="Unassembled WGS sequence"/>
</dbReference>
<dbReference type="GO" id="GO:0012505">
    <property type="term" value="C:endomembrane system"/>
    <property type="evidence" value="ECO:0007669"/>
    <property type="project" value="UniProtKB-SubCell"/>
</dbReference>
<dbReference type="eggNOG" id="KOG1888">
    <property type="taxonomic scope" value="Eukaryota"/>
</dbReference>
<dbReference type="SMR" id="A0A1I7SSH2"/>
<dbReference type="EMBL" id="CAJFDI010000002">
    <property type="protein sequence ID" value="CAD5215599.1"/>
    <property type="molecule type" value="Genomic_DNA"/>
</dbReference>
<accession>A0A1I7SSH2</accession>
<evidence type="ECO:0000259" key="4">
    <source>
        <dbReference type="PROSITE" id="PS50275"/>
    </source>
</evidence>
<dbReference type="GO" id="GO:0043813">
    <property type="term" value="F:phosphatidylinositol-3,5-bisphosphate 5-phosphatase activity"/>
    <property type="evidence" value="ECO:0007669"/>
    <property type="project" value="InterPro"/>
</dbReference>
<dbReference type="Pfam" id="PF02383">
    <property type="entry name" value="Syja_N"/>
    <property type="match status" value="1"/>
</dbReference>
<dbReference type="Proteomes" id="UP000095284">
    <property type="component" value="Unplaced"/>
</dbReference>
<evidence type="ECO:0000256" key="3">
    <source>
        <dbReference type="ARBA" id="ARBA00023136"/>
    </source>
</evidence>
<dbReference type="InterPro" id="IPR043573">
    <property type="entry name" value="Fig4-like"/>
</dbReference>
<dbReference type="WBParaSite" id="BXY_1598900.1">
    <property type="protein sequence ID" value="BXY_1598900.1"/>
    <property type="gene ID" value="BXY_1598900"/>
</dbReference>
<dbReference type="PROSITE" id="PS50275">
    <property type="entry name" value="SAC"/>
    <property type="match status" value="1"/>
</dbReference>
<dbReference type="AlphaFoldDB" id="A0A1I7SSH2"/>